<dbReference type="EMBL" id="BK059097">
    <property type="protein sequence ID" value="DAE29707.1"/>
    <property type="molecule type" value="Genomic_DNA"/>
</dbReference>
<name>A0A8S5REW8_9VIRU</name>
<reference evidence="1" key="1">
    <citation type="journal article" date="2021" name="Proc. Natl. Acad. Sci. U.S.A.">
        <title>A Catalog of Tens of Thousands of Viruses from Human Metagenomes Reveals Hidden Associations with Chronic Diseases.</title>
        <authorList>
            <person name="Tisza M.J."/>
            <person name="Buck C.B."/>
        </authorList>
    </citation>
    <scope>NUCLEOTIDE SEQUENCE</scope>
    <source>
        <strain evidence="1">CtJLD79</strain>
    </source>
</reference>
<evidence type="ECO:0000313" key="1">
    <source>
        <dbReference type="EMBL" id="DAE29707.1"/>
    </source>
</evidence>
<protein>
    <submittedName>
        <fullName evidence="1">Glycosyltransferase</fullName>
    </submittedName>
</protein>
<accession>A0A8S5REW8</accession>
<sequence length="55" mass="6292">MDTVEIRRTTDPHGFVGEHYVPLIDGDIYCTEDSFERAMQAMRGLFPDVNTESEV</sequence>
<organism evidence="1">
    <name type="scientific">virus sp. ctJLD79</name>
    <dbReference type="NCBI Taxonomy" id="2827987"/>
    <lineage>
        <taxon>Viruses</taxon>
    </lineage>
</organism>
<proteinExistence type="predicted"/>